<dbReference type="NCBIfam" id="NF003417">
    <property type="entry name" value="PRK04813.1"/>
    <property type="match status" value="2"/>
</dbReference>
<dbReference type="Pfam" id="PF00501">
    <property type="entry name" value="AMP-binding"/>
    <property type="match status" value="2"/>
</dbReference>
<proteinExistence type="predicted"/>
<dbReference type="RefSeq" id="WP_350779063.1">
    <property type="nucleotide sequence ID" value="NZ_JBEPEK010000048.1"/>
</dbReference>
<dbReference type="InterPro" id="IPR020802">
    <property type="entry name" value="TesA-like"/>
</dbReference>
<organism evidence="6 7">
    <name type="scientific">Streptomyces hyaluromycini</name>
    <dbReference type="NCBI Taxonomy" id="1377993"/>
    <lineage>
        <taxon>Bacteria</taxon>
        <taxon>Bacillati</taxon>
        <taxon>Actinomycetota</taxon>
        <taxon>Actinomycetes</taxon>
        <taxon>Kitasatosporales</taxon>
        <taxon>Streptomycetaceae</taxon>
        <taxon>Streptomyces</taxon>
    </lineage>
</organism>
<dbReference type="Pfam" id="PF00975">
    <property type="entry name" value="Thioesterase"/>
    <property type="match status" value="1"/>
</dbReference>
<sequence length="2378" mass="257025">MSKNDEPASRPLMEGQLGIWYAQQLDPENTIFNAGEYVEFCGELDVPLFETSLGRAVSEVQAVHARFVLDGGSVRQVFDGLVDWSLHRIDVSGERDPRAAAEHWMWSDMRRPVDLLRGPLFTHALFTTAPGRFLWYSRCHHIALDGFSSPLLLARTAAVYNALLRGQSPDEGTLKPVDVLIKAEAAYRASASFTTDQRFWSETFADRPRPVSLSGGSAAQSKPTWFRRHLEVVSTRRADLLREAANRTDASLASLLISATALFLHRMTGEQDIVLGVPSLGRTGVVQRRIPAMMANILPVRLMVRPEMTLAELVRHTSGVLREALRHHRYRYEDISRDLRLVNSGTLFGPSVNVMSFDFDADFGGTPVVPYNLSNGPVDDLTISVYDRAADGSMQVAFDANPELYAEDVNRAHARRYQTLLDSISAPSAPDTPIGRIRLLDPAEEHRVLVEWNDTATSTAPVCLAELFERQVRATPDAVAVTQYGAGPDPVQVSYGELNRRANRLARHLLAQSAGVDKPVTVLMSRTCDLVVTLLAVAKSGAAYVPLDPEHPAARLAHVIRDAESALLITDQTLHPELVGQLQGVRTLRPDAPAEAAEIAAQSGGDLSDSDRGATLHPSHPAYLIYTSGSTGRPKGVVVTHEALANLLVCSRSFLPLTPDDRLLAVTTVAFDISALELYAPLIVGARVVLADSGSVRDPHQLAGLVDRSGASVMQATPSAWQALATTAPQAPRKLRKLLVGGEPLSANLARHLHESGAEVTNVYGPTETTIWSTCASLDEARLDSPPIGVPIGNTSVYVLDKDLRPVPPGVRGELYIAGAGLARGYHGQPVLTADRFVANPYGPPGSRLYRTGDTARWNPDGTLQYTGRTDHQVKLRGYRIEPAEIEHALSQHPHVAQAVVTVHESGPGDRRLAAYVTPRSGYEVGSAELAAHVSAQLPPYMVPGSITVLDRIPLSPNGKTDRKALPAPLPAAVSARPPRNPREELLCGLYAETLALPRVGIDDDFFSLGGHSLTAIRLVNRVRSVLGVDLTLRTLFDNPTPATLARHLGEPSASRPELGVRPRPRRVPLSPAQHRLWFLDELEGPNATHNIPMAVHLSGPLDQAALGRALLDVTDRHEALRTVFPATDGEPEQVVLPTEHTTAPHVTELESDIATALAVEADRPFDLATEPPLRCTLFTVADEEHVLSLVLHHIAGDGLSLGVLAQELSTAYEARRSGRAPAWAALPVQYADFTLWQRELLGSAEHQDSLLSRQLAFWRRELADLPNRLELPTDRPRPARPGRRGATVPVSIDAALHQRLVQTALRHDVSTFMVLYAALTVLLSRVSGQTDIPVGSPTAGRDDEALAPLIGFFANTLVLRTDTAGNPTFADLLARVRETCLSAYAHQEVPFERLVEELSPARSASHHPLFQVMLAVDGGRPELRLPGLTVRHLPGTPRPPKFDLSINLTEQRDADGTPIGLTGLINFPTDLFDESTVARFADMLTRILDSGSAAPRTPVDRLRLLSPAEEHRVLTEWNDTSAGTSAATTPTTPADLFRHRVREQPSATAVVHEHGSLTYAELNARANALARMLVASGVGPEGTVALAVPRSAEMIVALLAVVKSGAAYLPIDTAYPSERIALMLADAQPSVVLTTGAVADSLPCAAGTARMVLDDARTRAALARQDETDLTDGERTTPLEPDHPAYVIYTSGSTGRPKGVQVTHAAVSAVVRYQIERLAVDRHSKVLQFASLSFDAAGGEIHRALLAGACLVVPSTAPAPHELAGIVREQGITHCFVPPAVLAVLPDGALDGVRTLTVGGEAGTTSLARPWSVGRRMLNGYGPTETTIAATYHQVHPGDAEAPRPSLPIGRPIHNTRTYVLDSGLNPVPPGVVGELYLAGVGLARGYLRRPGLTAERFVACPYGTEGERMYRTGDLVRWNAAGQLEFVGRADGQVKVRGYRIELGEVEAALARHPAVSSVAAAVHEDPAGDPRLVAYVVPAAEGHLDTASLKSYAAGILPSHMLPDKVVTLDALPLTPNGKRDRRLLPQPDFTAAPMPFRPPRTADEEVLCGLFADVLGLEQVGIDDSFFELGGHSLAATRLVSRIRATLGRDLPLRDLFEAPTVAALAGRLEAEFSGSALEVLLPLNLRGDGPPLFCFHPAGGLAWVYARLIQHLPADQRLYGLQSRGLTRLRDVPATVEEIAADYVNEIRSVQPHGPYRLLGWSFGGVLAHATAALLQQEGQSVDFLVLIDAHPTARPDEVDPEPGHLPDLAGAIGVQLDLAEVDHHDPRELLNALKASDHPLRDLDESTILAMYQDYETARTSRHTYVPPRFRGDVLAFTAASDLRESAVRTWAPYVHGHITEHPVSCHHHEMMQPGPLGAMATQIRDILRGEN</sequence>
<evidence type="ECO:0000259" key="5">
    <source>
        <dbReference type="PROSITE" id="PS50075"/>
    </source>
</evidence>
<dbReference type="EMBL" id="JBEPEK010000048">
    <property type="protein sequence ID" value="MER7179675.1"/>
    <property type="molecule type" value="Genomic_DNA"/>
</dbReference>
<feature type="domain" description="Carrier" evidence="5">
    <location>
        <begin position="978"/>
        <end position="1053"/>
    </location>
</feature>
<keyword evidence="2" id="KW-0596">Phosphopantetheine</keyword>
<dbReference type="InterPro" id="IPR020806">
    <property type="entry name" value="PKS_PP-bd"/>
</dbReference>
<dbReference type="InterPro" id="IPR000873">
    <property type="entry name" value="AMP-dep_synth/lig_dom"/>
</dbReference>
<name>A0ABV1WS38_9ACTN</name>
<dbReference type="SMART" id="SM00823">
    <property type="entry name" value="PKS_PP"/>
    <property type="match status" value="2"/>
</dbReference>
<dbReference type="InterPro" id="IPR009081">
    <property type="entry name" value="PP-bd_ACP"/>
</dbReference>
<dbReference type="PROSITE" id="PS50075">
    <property type="entry name" value="CARRIER"/>
    <property type="match status" value="2"/>
</dbReference>
<feature type="region of interest" description="Disordered" evidence="4">
    <location>
        <begin position="1047"/>
        <end position="1067"/>
    </location>
</feature>
<dbReference type="Proteomes" id="UP001474181">
    <property type="component" value="Unassembled WGS sequence"/>
</dbReference>
<dbReference type="InterPro" id="IPR036736">
    <property type="entry name" value="ACP-like_sf"/>
</dbReference>
<comment type="caution">
    <text evidence="6">The sequence shown here is derived from an EMBL/GenBank/DDBJ whole genome shotgun (WGS) entry which is preliminary data.</text>
</comment>
<dbReference type="InterPro" id="IPR029058">
    <property type="entry name" value="AB_hydrolase_fold"/>
</dbReference>
<dbReference type="PANTHER" id="PTHR45527">
    <property type="entry name" value="NONRIBOSOMAL PEPTIDE SYNTHETASE"/>
    <property type="match status" value="1"/>
</dbReference>
<dbReference type="InterPro" id="IPR025110">
    <property type="entry name" value="AMP-bd_C"/>
</dbReference>
<dbReference type="SUPFAM" id="SSF52777">
    <property type="entry name" value="CoA-dependent acyltransferases"/>
    <property type="match status" value="4"/>
</dbReference>
<evidence type="ECO:0000313" key="7">
    <source>
        <dbReference type="Proteomes" id="UP001474181"/>
    </source>
</evidence>
<dbReference type="CDD" id="cd19540">
    <property type="entry name" value="LCL_NRPS-like"/>
    <property type="match status" value="1"/>
</dbReference>
<evidence type="ECO:0000256" key="1">
    <source>
        <dbReference type="ARBA" id="ARBA00001957"/>
    </source>
</evidence>
<dbReference type="Gene3D" id="3.40.50.1820">
    <property type="entry name" value="alpha/beta hydrolase"/>
    <property type="match status" value="1"/>
</dbReference>
<dbReference type="PANTHER" id="PTHR45527:SF14">
    <property type="entry name" value="PLIPASTATIN SYNTHASE SUBUNIT B"/>
    <property type="match status" value="1"/>
</dbReference>
<evidence type="ECO:0000256" key="3">
    <source>
        <dbReference type="ARBA" id="ARBA00022553"/>
    </source>
</evidence>
<feature type="domain" description="Carrier" evidence="5">
    <location>
        <begin position="2042"/>
        <end position="2117"/>
    </location>
</feature>
<dbReference type="Pfam" id="PF00668">
    <property type="entry name" value="Condensation"/>
    <property type="match status" value="2"/>
</dbReference>
<dbReference type="NCBIfam" id="TIGR01733">
    <property type="entry name" value="AA-adenyl-dom"/>
    <property type="match status" value="2"/>
</dbReference>
<feature type="compositionally biased region" description="Low complexity" evidence="4">
    <location>
        <begin position="1056"/>
        <end position="1067"/>
    </location>
</feature>
<dbReference type="Gene3D" id="3.30.300.30">
    <property type="match status" value="2"/>
</dbReference>
<evidence type="ECO:0000256" key="4">
    <source>
        <dbReference type="SAM" id="MobiDB-lite"/>
    </source>
</evidence>
<dbReference type="Gene3D" id="3.40.50.980">
    <property type="match status" value="4"/>
</dbReference>
<dbReference type="InterPro" id="IPR006162">
    <property type="entry name" value="Ppantetheine_attach_site"/>
</dbReference>
<keyword evidence="7" id="KW-1185">Reference proteome</keyword>
<dbReference type="Gene3D" id="2.30.38.10">
    <property type="entry name" value="Luciferase, Domain 3"/>
    <property type="match status" value="2"/>
</dbReference>
<dbReference type="InterPro" id="IPR001242">
    <property type="entry name" value="Condensation_dom"/>
</dbReference>
<dbReference type="Gene3D" id="3.30.559.10">
    <property type="entry name" value="Chloramphenicol acetyltransferase-like domain"/>
    <property type="match status" value="2"/>
</dbReference>
<dbReference type="SUPFAM" id="SSF53474">
    <property type="entry name" value="alpha/beta-Hydrolases"/>
    <property type="match status" value="1"/>
</dbReference>
<dbReference type="InterPro" id="IPR023213">
    <property type="entry name" value="CAT-like_dom_sf"/>
</dbReference>
<keyword evidence="3" id="KW-0597">Phosphoprotein</keyword>
<gene>
    <name evidence="6" type="ORF">ABT404_09355</name>
</gene>
<dbReference type="Gene3D" id="3.30.559.30">
    <property type="entry name" value="Nonribosomal peptide synthetase, condensation domain"/>
    <property type="match status" value="2"/>
</dbReference>
<dbReference type="SUPFAM" id="SSF56801">
    <property type="entry name" value="Acetyl-CoA synthetase-like"/>
    <property type="match status" value="2"/>
</dbReference>
<comment type="cofactor">
    <cofactor evidence="1">
        <name>pantetheine 4'-phosphate</name>
        <dbReference type="ChEBI" id="CHEBI:47942"/>
    </cofactor>
</comment>
<dbReference type="InterPro" id="IPR010071">
    <property type="entry name" value="AA_adenyl_dom"/>
</dbReference>
<dbReference type="Pfam" id="PF00550">
    <property type="entry name" value="PP-binding"/>
    <property type="match status" value="2"/>
</dbReference>
<accession>A0ABV1WS38</accession>
<dbReference type="SMART" id="SM00824">
    <property type="entry name" value="PKS_TE"/>
    <property type="match status" value="1"/>
</dbReference>
<protein>
    <submittedName>
        <fullName evidence="6">Amino acid adenylation domain-containing protein</fullName>
    </submittedName>
</protein>
<dbReference type="PROSITE" id="PS00012">
    <property type="entry name" value="PHOSPHOPANTETHEINE"/>
    <property type="match status" value="2"/>
</dbReference>
<dbReference type="Gene3D" id="1.10.1200.10">
    <property type="entry name" value="ACP-like"/>
    <property type="match status" value="1"/>
</dbReference>
<dbReference type="Pfam" id="PF13193">
    <property type="entry name" value="AMP-binding_C"/>
    <property type="match status" value="2"/>
</dbReference>
<dbReference type="InterPro" id="IPR001031">
    <property type="entry name" value="Thioesterase"/>
</dbReference>
<dbReference type="CDD" id="cd12116">
    <property type="entry name" value="A_NRPS_Ta1_like"/>
    <property type="match status" value="1"/>
</dbReference>
<dbReference type="InterPro" id="IPR045851">
    <property type="entry name" value="AMP-bd_C_sf"/>
</dbReference>
<evidence type="ECO:0000256" key="2">
    <source>
        <dbReference type="ARBA" id="ARBA00022450"/>
    </source>
</evidence>
<evidence type="ECO:0000313" key="6">
    <source>
        <dbReference type="EMBL" id="MER7179675.1"/>
    </source>
</evidence>
<reference evidence="6 7" key="1">
    <citation type="submission" date="2024-06" db="EMBL/GenBank/DDBJ databases">
        <title>The Natural Products Discovery Center: Release of the First 8490 Sequenced Strains for Exploring Actinobacteria Biosynthetic Diversity.</title>
        <authorList>
            <person name="Kalkreuter E."/>
            <person name="Kautsar S.A."/>
            <person name="Yang D."/>
            <person name="Bader C.D."/>
            <person name="Teijaro C.N."/>
            <person name="Fluegel L."/>
            <person name="Davis C.M."/>
            <person name="Simpson J.R."/>
            <person name="Lauterbach L."/>
            <person name="Steele A.D."/>
            <person name="Gui C."/>
            <person name="Meng S."/>
            <person name="Li G."/>
            <person name="Viehrig K."/>
            <person name="Ye F."/>
            <person name="Su P."/>
            <person name="Kiefer A.F."/>
            <person name="Nichols A."/>
            <person name="Cepeda A.J."/>
            <person name="Yan W."/>
            <person name="Fan B."/>
            <person name="Jiang Y."/>
            <person name="Adhikari A."/>
            <person name="Zheng C.-J."/>
            <person name="Schuster L."/>
            <person name="Cowan T.M."/>
            <person name="Smanski M.J."/>
            <person name="Chevrette M.G."/>
            <person name="De Carvalho L.P.S."/>
            <person name="Shen B."/>
        </authorList>
    </citation>
    <scope>NUCLEOTIDE SEQUENCE [LARGE SCALE GENOMIC DNA]</scope>
    <source>
        <strain evidence="6 7">NPDC000234</strain>
    </source>
</reference>
<dbReference type="PROSITE" id="PS00455">
    <property type="entry name" value="AMP_BINDING"/>
    <property type="match status" value="2"/>
</dbReference>
<dbReference type="SUPFAM" id="SSF47336">
    <property type="entry name" value="ACP-like"/>
    <property type="match status" value="2"/>
</dbReference>
<dbReference type="InterPro" id="IPR020845">
    <property type="entry name" value="AMP-binding_CS"/>
</dbReference>